<comment type="similarity">
    <text evidence="1">Belongs to the EcnA/EcnB lipoprotein family.</text>
</comment>
<keyword evidence="3 7" id="KW-0732">Signal</keyword>
<evidence type="ECO:0000256" key="3">
    <source>
        <dbReference type="ARBA" id="ARBA00022729"/>
    </source>
</evidence>
<keyword evidence="5" id="KW-0564">Palmitate</keyword>
<evidence type="ECO:0000256" key="4">
    <source>
        <dbReference type="ARBA" id="ARBA00023136"/>
    </source>
</evidence>
<evidence type="ECO:0000256" key="7">
    <source>
        <dbReference type="SAM" id="SignalP"/>
    </source>
</evidence>
<proteinExistence type="inferred from homology"/>
<dbReference type="EMBL" id="CP053381">
    <property type="protein sequence ID" value="QTP56635.1"/>
    <property type="molecule type" value="Genomic_DNA"/>
</dbReference>
<keyword evidence="4" id="KW-0472">Membrane</keyword>
<dbReference type="InterPro" id="IPR012556">
    <property type="entry name" value="Entericidin"/>
</dbReference>
<dbReference type="Pfam" id="PF08085">
    <property type="entry name" value="Entericidin"/>
    <property type="match status" value="1"/>
</dbReference>
<evidence type="ECO:0000256" key="5">
    <source>
        <dbReference type="ARBA" id="ARBA00023139"/>
    </source>
</evidence>
<evidence type="ECO:0000256" key="2">
    <source>
        <dbReference type="ARBA" id="ARBA00022475"/>
    </source>
</evidence>
<feature type="chain" id="PRO_5045462834" evidence="7">
    <location>
        <begin position="20"/>
        <end position="45"/>
    </location>
</feature>
<feature type="signal peptide" evidence="7">
    <location>
        <begin position="1"/>
        <end position="19"/>
    </location>
</feature>
<gene>
    <name evidence="8" type="ORF">HNO51_19265</name>
</gene>
<reference evidence="8 9" key="1">
    <citation type="journal article" date="2021" name="Front. Microbiol.">
        <title>Aerobic Denitrification and Heterotrophic Sulfur Oxidation in the Genus Halomonas Revealed by Six Novel Species Characterizations and Genome-Based Analysis.</title>
        <authorList>
            <person name="Wang L."/>
            <person name="Shao Z."/>
        </authorList>
    </citation>
    <scope>NUCLEOTIDE SEQUENCE [LARGE SCALE GENOMIC DNA]</scope>
    <source>
        <strain evidence="8 9">MCCC 1A11059</strain>
    </source>
</reference>
<protein>
    <submittedName>
        <fullName evidence="8">Entericidin A/B family lipoprotein</fullName>
    </submittedName>
</protein>
<organism evidence="8 9">
    <name type="scientific">Billgrantia sulfidoxydans</name>
    <dbReference type="NCBI Taxonomy" id="2733484"/>
    <lineage>
        <taxon>Bacteria</taxon>
        <taxon>Pseudomonadati</taxon>
        <taxon>Pseudomonadota</taxon>
        <taxon>Gammaproteobacteria</taxon>
        <taxon>Oceanospirillales</taxon>
        <taxon>Halomonadaceae</taxon>
        <taxon>Billgrantia</taxon>
    </lineage>
</organism>
<evidence type="ECO:0000313" key="8">
    <source>
        <dbReference type="EMBL" id="QTP56635.1"/>
    </source>
</evidence>
<keyword evidence="6 8" id="KW-0449">Lipoprotein</keyword>
<dbReference type="Proteomes" id="UP000671868">
    <property type="component" value="Chromosome"/>
</dbReference>
<accession>A0ABX7W8T9</accession>
<dbReference type="PROSITE" id="PS51257">
    <property type="entry name" value="PROKAR_LIPOPROTEIN"/>
    <property type="match status" value="1"/>
</dbReference>
<keyword evidence="2" id="KW-1003">Cell membrane</keyword>
<keyword evidence="9" id="KW-1185">Reference proteome</keyword>
<evidence type="ECO:0000313" key="9">
    <source>
        <dbReference type="Proteomes" id="UP000671868"/>
    </source>
</evidence>
<evidence type="ECO:0000256" key="1">
    <source>
        <dbReference type="ARBA" id="ARBA00010296"/>
    </source>
</evidence>
<name>A0ABX7W8T9_9GAMM</name>
<dbReference type="RefSeq" id="WP_197448765.1">
    <property type="nucleotide sequence ID" value="NZ_CP053381.1"/>
</dbReference>
<evidence type="ECO:0000256" key="6">
    <source>
        <dbReference type="ARBA" id="ARBA00023288"/>
    </source>
</evidence>
<sequence>MKRTVAVLLAALLGLSLLSGCNTMRGMGEDIEQGGEAIQRQSSSY</sequence>